<evidence type="ECO:0000256" key="4">
    <source>
        <dbReference type="ARBA" id="ARBA00022691"/>
    </source>
</evidence>
<comment type="catalytic activity">
    <reaction evidence="8">
        <text>L-aspartate(89)-[ribosomal protein uS12]-hydrogen + (sulfur carrier)-SH + AH2 + 2 S-adenosyl-L-methionine = 3-methylsulfanyl-L-aspartate(89)-[ribosomal protein uS12]-hydrogen + (sulfur carrier)-H + 5'-deoxyadenosine + L-methionine + A + S-adenosyl-L-homocysteine + 2 H(+)</text>
        <dbReference type="Rhea" id="RHEA:37087"/>
        <dbReference type="Rhea" id="RHEA-COMP:10460"/>
        <dbReference type="Rhea" id="RHEA-COMP:10461"/>
        <dbReference type="Rhea" id="RHEA-COMP:14737"/>
        <dbReference type="Rhea" id="RHEA-COMP:14739"/>
        <dbReference type="ChEBI" id="CHEBI:13193"/>
        <dbReference type="ChEBI" id="CHEBI:15378"/>
        <dbReference type="ChEBI" id="CHEBI:17319"/>
        <dbReference type="ChEBI" id="CHEBI:17499"/>
        <dbReference type="ChEBI" id="CHEBI:29917"/>
        <dbReference type="ChEBI" id="CHEBI:29961"/>
        <dbReference type="ChEBI" id="CHEBI:57844"/>
        <dbReference type="ChEBI" id="CHEBI:57856"/>
        <dbReference type="ChEBI" id="CHEBI:59789"/>
        <dbReference type="ChEBI" id="CHEBI:64428"/>
        <dbReference type="ChEBI" id="CHEBI:73599"/>
        <dbReference type="EC" id="2.8.4.4"/>
    </reaction>
</comment>
<keyword evidence="7 8" id="KW-0411">Iron-sulfur</keyword>
<dbReference type="InterPro" id="IPR023404">
    <property type="entry name" value="rSAM_horseshoe"/>
</dbReference>
<evidence type="ECO:0000259" key="11">
    <source>
        <dbReference type="PROSITE" id="PS51918"/>
    </source>
</evidence>
<keyword evidence="12" id="KW-0689">Ribosomal protein</keyword>
<keyword evidence="5 8" id="KW-0479">Metal-binding</keyword>
<dbReference type="GO" id="GO:0005840">
    <property type="term" value="C:ribosome"/>
    <property type="evidence" value="ECO:0007669"/>
    <property type="project" value="UniProtKB-KW"/>
</dbReference>
<dbReference type="GO" id="GO:0035599">
    <property type="term" value="F:aspartic acid methylthiotransferase activity"/>
    <property type="evidence" value="ECO:0007669"/>
    <property type="project" value="TreeGrafter"/>
</dbReference>
<name>A0A1E8F2H5_9CLOT</name>
<dbReference type="RefSeq" id="WP_070109073.1">
    <property type="nucleotide sequence ID" value="NZ_LZFO01000001.1"/>
</dbReference>
<organism evidence="12 13">
    <name type="scientific">Clostridium acetireducens DSM 10703</name>
    <dbReference type="NCBI Taxonomy" id="1121290"/>
    <lineage>
        <taxon>Bacteria</taxon>
        <taxon>Bacillati</taxon>
        <taxon>Bacillota</taxon>
        <taxon>Clostridia</taxon>
        <taxon>Eubacteriales</taxon>
        <taxon>Clostridiaceae</taxon>
        <taxon>Clostridium</taxon>
    </lineage>
</organism>
<keyword evidence="1 8" id="KW-0004">4Fe-4S</keyword>
<dbReference type="Proteomes" id="UP000175744">
    <property type="component" value="Unassembled WGS sequence"/>
</dbReference>
<feature type="binding site" evidence="8">
    <location>
        <position position="163"/>
    </location>
    <ligand>
        <name>[4Fe-4S] cluster</name>
        <dbReference type="ChEBI" id="CHEBI:49883"/>
        <label>2</label>
        <note>4Fe-4S-S-AdoMet</note>
    </ligand>
</feature>
<dbReference type="InterPro" id="IPR013848">
    <property type="entry name" value="Methylthiotransferase_N"/>
</dbReference>
<dbReference type="FunFam" id="2.40.50.140:FF:000210">
    <property type="entry name" value="Ribosomal protein S12 methylthiotransferase RimO"/>
    <property type="match status" value="1"/>
</dbReference>
<dbReference type="PANTHER" id="PTHR43837:SF1">
    <property type="entry name" value="RIBOSOMAL PROTEIN US12 METHYLTHIOTRANSFERASE RIMO"/>
    <property type="match status" value="1"/>
</dbReference>
<feature type="binding site" evidence="8">
    <location>
        <position position="48"/>
    </location>
    <ligand>
        <name>[4Fe-4S] cluster</name>
        <dbReference type="ChEBI" id="CHEBI:49883"/>
        <label>1</label>
    </ligand>
</feature>
<feature type="binding site" evidence="8">
    <location>
        <position position="160"/>
    </location>
    <ligand>
        <name>[4Fe-4S] cluster</name>
        <dbReference type="ChEBI" id="CHEBI:49883"/>
        <label>2</label>
        <note>4Fe-4S-S-AdoMet</note>
    </ligand>
</feature>
<dbReference type="STRING" id="1121290.CLAOCE_00890"/>
<dbReference type="Pfam" id="PF00919">
    <property type="entry name" value="UPF0004"/>
    <property type="match status" value="1"/>
</dbReference>
<dbReference type="GO" id="GO:0035600">
    <property type="term" value="P:tRNA methylthiolation"/>
    <property type="evidence" value="ECO:0007669"/>
    <property type="project" value="UniProtKB-ARBA"/>
</dbReference>
<evidence type="ECO:0000256" key="1">
    <source>
        <dbReference type="ARBA" id="ARBA00022485"/>
    </source>
</evidence>
<dbReference type="SMART" id="SM00729">
    <property type="entry name" value="Elp3"/>
    <property type="match status" value="1"/>
</dbReference>
<dbReference type="GO" id="GO:0140101">
    <property type="term" value="F:catalytic activity, acting on a tRNA"/>
    <property type="evidence" value="ECO:0007669"/>
    <property type="project" value="UniProtKB-ARBA"/>
</dbReference>
<gene>
    <name evidence="12" type="primary">rimO_1</name>
    <name evidence="8" type="synonym">rimO</name>
    <name evidence="12" type="ORF">CLOACE_00890</name>
</gene>
<comment type="function">
    <text evidence="8">Catalyzes the methylthiolation of an aspartic acid residue of ribosomal protein uS12.</text>
</comment>
<comment type="cofactor">
    <cofactor evidence="8">
        <name>[4Fe-4S] cluster</name>
        <dbReference type="ChEBI" id="CHEBI:49883"/>
    </cofactor>
    <text evidence="8">Binds 2 [4Fe-4S] clusters. One cluster is coordinated with 3 cysteines and an exchangeable S-adenosyl-L-methionine.</text>
</comment>
<evidence type="ECO:0000256" key="2">
    <source>
        <dbReference type="ARBA" id="ARBA00022490"/>
    </source>
</evidence>
<evidence type="ECO:0000313" key="12">
    <source>
        <dbReference type="EMBL" id="OFI07741.1"/>
    </source>
</evidence>
<dbReference type="InterPro" id="IPR002792">
    <property type="entry name" value="TRAM_dom"/>
</dbReference>
<evidence type="ECO:0000256" key="8">
    <source>
        <dbReference type="HAMAP-Rule" id="MF_01865"/>
    </source>
</evidence>
<dbReference type="Gene3D" id="3.40.50.12160">
    <property type="entry name" value="Methylthiotransferase, N-terminal domain"/>
    <property type="match status" value="1"/>
</dbReference>
<dbReference type="InterPro" id="IPR058240">
    <property type="entry name" value="rSAM_sf"/>
</dbReference>
<dbReference type="PROSITE" id="PS01278">
    <property type="entry name" value="MTTASE_RADICAL"/>
    <property type="match status" value="1"/>
</dbReference>
<reference evidence="12 13" key="1">
    <citation type="submission" date="2016-06" db="EMBL/GenBank/DDBJ databases">
        <title>Genome sequence of Clostridium acetireducens DSM 10703.</title>
        <authorList>
            <person name="Poehlein A."/>
            <person name="Fluechter S."/>
            <person name="Duerre P."/>
            <person name="Daniel R."/>
        </authorList>
    </citation>
    <scope>NUCLEOTIDE SEQUENCE [LARGE SCALE GENOMIC DNA]</scope>
    <source>
        <strain evidence="12 13">DSM 10703</strain>
    </source>
</reference>
<dbReference type="PATRIC" id="fig|1121290.3.peg.89"/>
<feature type="domain" description="TRAM" evidence="9">
    <location>
        <begin position="375"/>
        <end position="441"/>
    </location>
</feature>
<dbReference type="PROSITE" id="PS51449">
    <property type="entry name" value="MTTASE_N"/>
    <property type="match status" value="1"/>
</dbReference>
<dbReference type="GO" id="GO:0051539">
    <property type="term" value="F:4 iron, 4 sulfur cluster binding"/>
    <property type="evidence" value="ECO:0007669"/>
    <property type="project" value="UniProtKB-UniRule"/>
</dbReference>
<dbReference type="InterPro" id="IPR038135">
    <property type="entry name" value="Methylthiotransferase_N_sf"/>
</dbReference>
<keyword evidence="2 8" id="KW-0963">Cytoplasm</keyword>
<sequence length="445" mass="51207">MNKLSIGIVSLGCDKNRLDSEIMIKSLDKDFKIVNDAKKADIIIVNTCGFIEESKQESINTILEMAEYKYNYKCKILIVTGCLSQRYKTEIMELMPEIDIMLGVNDYDKLKQSIYKFLEDKSKIIHCNYSDNNINEGDRILTTPNYTAYLRIAEGCSNYCTYCAIPYIRGKYRSRDMESIIEEANLLAKKGVNEVILVAQDTTKYGIDIYGKKQLHNLIKSISKIHGIKWIRILYCYPEEITEELIEEIKNNKKVCKYLDIPIQHISDRILKRMGRKSSKEDIISVVTKLKNQIKDICIRTSLIVGFPGETEEDFNELKDFVKEFEFGKLGVFKYSQEEGTAAANMSNQISDDIKELRQKEIMILQQNISAKINKGNIGKIYEVLVEGKNQDVWYGRNYEMAPEIDGAIYFKCDKILNVGEILKVKIINALEYDLIGVVEDESCK</sequence>
<dbReference type="EMBL" id="LZFO01000001">
    <property type="protein sequence ID" value="OFI07741.1"/>
    <property type="molecule type" value="Genomic_DNA"/>
</dbReference>
<evidence type="ECO:0000256" key="6">
    <source>
        <dbReference type="ARBA" id="ARBA00023004"/>
    </source>
</evidence>
<dbReference type="SFLD" id="SFLDS00029">
    <property type="entry name" value="Radical_SAM"/>
    <property type="match status" value="1"/>
</dbReference>
<dbReference type="Gene3D" id="2.40.50.140">
    <property type="entry name" value="Nucleic acid-binding proteins"/>
    <property type="match status" value="1"/>
</dbReference>
<evidence type="ECO:0000256" key="7">
    <source>
        <dbReference type="ARBA" id="ARBA00023014"/>
    </source>
</evidence>
<keyword evidence="3 8" id="KW-0808">Transferase</keyword>
<evidence type="ECO:0000259" key="10">
    <source>
        <dbReference type="PROSITE" id="PS51449"/>
    </source>
</evidence>
<comment type="similarity">
    <text evidence="8">Belongs to the methylthiotransferase family. RimO subfamily.</text>
</comment>
<feature type="binding site" evidence="8">
    <location>
        <position position="82"/>
    </location>
    <ligand>
        <name>[4Fe-4S] cluster</name>
        <dbReference type="ChEBI" id="CHEBI:49883"/>
        <label>1</label>
    </ligand>
</feature>
<proteinExistence type="inferred from homology"/>
<dbReference type="InterPro" id="IPR012340">
    <property type="entry name" value="NA-bd_OB-fold"/>
</dbReference>
<dbReference type="PROSITE" id="PS51918">
    <property type="entry name" value="RADICAL_SAM"/>
    <property type="match status" value="1"/>
</dbReference>
<dbReference type="Pfam" id="PF18693">
    <property type="entry name" value="TRAM_2"/>
    <property type="match status" value="1"/>
</dbReference>
<feature type="binding site" evidence="8">
    <location>
        <position position="13"/>
    </location>
    <ligand>
        <name>[4Fe-4S] cluster</name>
        <dbReference type="ChEBI" id="CHEBI:49883"/>
        <label>1</label>
    </ligand>
</feature>
<dbReference type="EC" id="2.8.4.4" evidence="8"/>
<dbReference type="OrthoDB" id="9805215at2"/>
<dbReference type="InterPro" id="IPR007197">
    <property type="entry name" value="rSAM"/>
</dbReference>
<dbReference type="SUPFAM" id="SSF102114">
    <property type="entry name" value="Radical SAM enzymes"/>
    <property type="match status" value="1"/>
</dbReference>
<dbReference type="InterPro" id="IPR006638">
    <property type="entry name" value="Elp3/MiaA/NifB-like_rSAM"/>
</dbReference>
<feature type="binding site" evidence="8">
    <location>
        <position position="156"/>
    </location>
    <ligand>
        <name>[4Fe-4S] cluster</name>
        <dbReference type="ChEBI" id="CHEBI:49883"/>
        <label>2</label>
        <note>4Fe-4S-S-AdoMet</note>
    </ligand>
</feature>
<protein>
    <recommendedName>
        <fullName evidence="8">Ribosomal protein uS12 methylthiotransferase RimO</fullName>
        <shortName evidence="8">uS12 MTTase</shortName>
        <shortName evidence="8">uS12 methylthiotransferase</shortName>
        <ecNumber evidence="8">2.8.4.4</ecNumber>
    </recommendedName>
    <alternativeName>
        <fullName evidence="8">Ribosomal protein uS12 (aspartate-C(3))-methylthiotransferase</fullName>
    </alternativeName>
    <alternativeName>
        <fullName evidence="8">Ribosome maturation factor RimO</fullName>
    </alternativeName>
</protein>
<keyword evidence="13" id="KW-1185">Reference proteome</keyword>
<evidence type="ECO:0000256" key="3">
    <source>
        <dbReference type="ARBA" id="ARBA00022679"/>
    </source>
</evidence>
<keyword evidence="12" id="KW-0687">Ribonucleoprotein</keyword>
<dbReference type="PROSITE" id="PS50926">
    <property type="entry name" value="TRAM"/>
    <property type="match status" value="1"/>
</dbReference>
<dbReference type="Pfam" id="PF04055">
    <property type="entry name" value="Radical_SAM"/>
    <property type="match status" value="1"/>
</dbReference>
<evidence type="ECO:0000256" key="5">
    <source>
        <dbReference type="ARBA" id="ARBA00022723"/>
    </source>
</evidence>
<keyword evidence="4 8" id="KW-0949">S-adenosyl-L-methionine</keyword>
<dbReference type="InterPro" id="IPR005839">
    <property type="entry name" value="Methylthiotransferase"/>
</dbReference>
<dbReference type="SFLD" id="SFLDF00274">
    <property type="entry name" value="ribosomal_protein_S12_methylth"/>
    <property type="match status" value="1"/>
</dbReference>
<dbReference type="NCBIfam" id="TIGR01125">
    <property type="entry name" value="30S ribosomal protein S12 methylthiotransferase RimO"/>
    <property type="match status" value="1"/>
</dbReference>
<dbReference type="FunFam" id="3.80.30.20:FF:000001">
    <property type="entry name" value="tRNA-2-methylthio-N(6)-dimethylallyladenosine synthase 2"/>
    <property type="match status" value="1"/>
</dbReference>
<accession>A0A1E8F2H5</accession>
<dbReference type="InterPro" id="IPR020612">
    <property type="entry name" value="Methylthiotransferase_CS"/>
</dbReference>
<keyword evidence="6 8" id="KW-0408">Iron</keyword>
<dbReference type="NCBIfam" id="TIGR00089">
    <property type="entry name" value="MiaB/RimO family radical SAM methylthiotransferase"/>
    <property type="match status" value="1"/>
</dbReference>
<dbReference type="AlphaFoldDB" id="A0A1E8F2H5"/>
<comment type="subcellular location">
    <subcellularLocation>
        <location evidence="8">Cytoplasm</location>
    </subcellularLocation>
</comment>
<dbReference type="SFLD" id="SFLDG01082">
    <property type="entry name" value="B12-binding_domain_containing"/>
    <property type="match status" value="1"/>
</dbReference>
<evidence type="ECO:0000259" key="9">
    <source>
        <dbReference type="PROSITE" id="PS50926"/>
    </source>
</evidence>
<dbReference type="Gene3D" id="3.80.30.20">
    <property type="entry name" value="tm_1862 like domain"/>
    <property type="match status" value="1"/>
</dbReference>
<feature type="domain" description="MTTase N-terminal" evidence="10">
    <location>
        <begin position="4"/>
        <end position="119"/>
    </location>
</feature>
<dbReference type="InterPro" id="IPR005840">
    <property type="entry name" value="Ribosomal_uS12_MeSTrfase_RimO"/>
</dbReference>
<dbReference type="GO" id="GO:0005829">
    <property type="term" value="C:cytosol"/>
    <property type="evidence" value="ECO:0007669"/>
    <property type="project" value="TreeGrafter"/>
</dbReference>
<dbReference type="GO" id="GO:0103039">
    <property type="term" value="F:protein methylthiotransferase activity"/>
    <property type="evidence" value="ECO:0007669"/>
    <property type="project" value="UniProtKB-EC"/>
</dbReference>
<feature type="domain" description="Radical SAM core" evidence="11">
    <location>
        <begin position="142"/>
        <end position="372"/>
    </location>
</feature>
<comment type="caution">
    <text evidence="12">The sequence shown here is derived from an EMBL/GenBank/DDBJ whole genome shotgun (WGS) entry which is preliminary data.</text>
</comment>
<dbReference type="SFLD" id="SFLDG01061">
    <property type="entry name" value="methylthiotransferase"/>
    <property type="match status" value="1"/>
</dbReference>
<dbReference type="HAMAP" id="MF_01865">
    <property type="entry name" value="MTTase_RimO"/>
    <property type="match status" value="1"/>
</dbReference>
<dbReference type="PANTHER" id="PTHR43837">
    <property type="entry name" value="RIBOSOMAL PROTEIN S12 METHYLTHIOTRANSFERASE RIMO"/>
    <property type="match status" value="1"/>
</dbReference>
<evidence type="ECO:0000313" key="13">
    <source>
        <dbReference type="Proteomes" id="UP000175744"/>
    </source>
</evidence>
<dbReference type="GO" id="GO:0046872">
    <property type="term" value="F:metal ion binding"/>
    <property type="evidence" value="ECO:0007669"/>
    <property type="project" value="UniProtKB-KW"/>
</dbReference>